<accession>A0A371DNZ6</accession>
<proteinExistence type="predicted"/>
<name>A0A371DNZ6_9APHY</name>
<evidence type="ECO:0000313" key="1">
    <source>
        <dbReference type="EMBL" id="RDX46955.1"/>
    </source>
</evidence>
<sequence length="60" mass="7007">LSSGSRLRHLFATILFYCRPAAPEVLWRDFRTGICDDLQRRLETLGFTNPQDEDIFDYGL</sequence>
<feature type="non-terminal residue" evidence="2">
    <location>
        <position position="1"/>
    </location>
</feature>
<evidence type="ECO:0000313" key="3">
    <source>
        <dbReference type="Proteomes" id="UP000256964"/>
    </source>
</evidence>
<dbReference type="Proteomes" id="UP000256964">
    <property type="component" value="Unassembled WGS sequence"/>
</dbReference>
<gene>
    <name evidence="1" type="ORF">OH76DRAFT_1298308</name>
    <name evidence="2" type="ORF">OH76DRAFT_1311938</name>
</gene>
<dbReference type="EMBL" id="KZ857385">
    <property type="protein sequence ID" value="RDX54251.1"/>
    <property type="molecule type" value="Genomic_DNA"/>
</dbReference>
<keyword evidence="3" id="KW-1185">Reference proteome</keyword>
<evidence type="ECO:0000313" key="2">
    <source>
        <dbReference type="EMBL" id="RDX54251.1"/>
    </source>
</evidence>
<protein>
    <submittedName>
        <fullName evidence="2">Uncharacterized protein</fullName>
    </submittedName>
</protein>
<dbReference type="OrthoDB" id="1728974at2759"/>
<dbReference type="STRING" id="139420.A0A371DNZ6"/>
<reference evidence="2 3" key="1">
    <citation type="journal article" date="2018" name="Biotechnol. Biofuels">
        <title>Integrative visual omics of the white-rot fungus Polyporus brumalis exposes the biotechnological potential of its oxidative enzymes for delignifying raw plant biomass.</title>
        <authorList>
            <person name="Miyauchi S."/>
            <person name="Rancon A."/>
            <person name="Drula E."/>
            <person name="Hage H."/>
            <person name="Chaduli D."/>
            <person name="Favel A."/>
            <person name="Grisel S."/>
            <person name="Henrissat B."/>
            <person name="Herpoel-Gimbert I."/>
            <person name="Ruiz-Duenas F.J."/>
            <person name="Chevret D."/>
            <person name="Hainaut M."/>
            <person name="Lin J."/>
            <person name="Wang M."/>
            <person name="Pangilinan J."/>
            <person name="Lipzen A."/>
            <person name="Lesage-Meessen L."/>
            <person name="Navarro D."/>
            <person name="Riley R."/>
            <person name="Grigoriev I.V."/>
            <person name="Zhou S."/>
            <person name="Raouche S."/>
            <person name="Rosso M.N."/>
        </authorList>
    </citation>
    <scope>NUCLEOTIDE SEQUENCE [LARGE SCALE GENOMIC DNA]</scope>
    <source>
        <strain evidence="2 3">BRFM 1820</strain>
    </source>
</reference>
<dbReference type="EMBL" id="KZ857423">
    <property type="protein sequence ID" value="RDX46955.1"/>
    <property type="molecule type" value="Genomic_DNA"/>
</dbReference>
<dbReference type="AlphaFoldDB" id="A0A371DNZ6"/>
<organism evidence="2 3">
    <name type="scientific">Lentinus brumalis</name>
    <dbReference type="NCBI Taxonomy" id="2498619"/>
    <lineage>
        <taxon>Eukaryota</taxon>
        <taxon>Fungi</taxon>
        <taxon>Dikarya</taxon>
        <taxon>Basidiomycota</taxon>
        <taxon>Agaricomycotina</taxon>
        <taxon>Agaricomycetes</taxon>
        <taxon>Polyporales</taxon>
        <taxon>Polyporaceae</taxon>
        <taxon>Lentinus</taxon>
    </lineage>
</organism>
<feature type="non-terminal residue" evidence="2">
    <location>
        <position position="60"/>
    </location>
</feature>